<dbReference type="Proteomes" id="UP001153328">
    <property type="component" value="Unassembled WGS sequence"/>
</dbReference>
<keyword evidence="3" id="KW-1185">Reference proteome</keyword>
<accession>A0A9W4H794</accession>
<evidence type="ECO:0000313" key="3">
    <source>
        <dbReference type="Proteomes" id="UP001153328"/>
    </source>
</evidence>
<evidence type="ECO:0000256" key="1">
    <source>
        <dbReference type="SAM" id="MobiDB-lite"/>
    </source>
</evidence>
<gene>
    <name evidence="2" type="ORF">SBRY_70176</name>
</gene>
<reference evidence="2" key="1">
    <citation type="submission" date="2021-06" db="EMBL/GenBank/DDBJ databases">
        <authorList>
            <person name="Arsene-Ploetze F."/>
        </authorList>
    </citation>
    <scope>NUCLEOTIDE SEQUENCE</scope>
    <source>
        <strain evidence="2">SBRY1</strain>
    </source>
</reference>
<dbReference type="EMBL" id="CAJVAX010000021">
    <property type="protein sequence ID" value="CAG7655590.1"/>
    <property type="molecule type" value="Genomic_DNA"/>
</dbReference>
<feature type="region of interest" description="Disordered" evidence="1">
    <location>
        <begin position="40"/>
        <end position="64"/>
    </location>
</feature>
<sequence length="64" mass="6447">MARRAARALAVLLGRRSAAQSGVVGDAAGRVGVGVVRDRADGAGLPRLPHQGRGVLTDTDDAVS</sequence>
<dbReference type="AlphaFoldDB" id="A0A9W4H794"/>
<organism evidence="2 3">
    <name type="scientific">Actinacidiphila bryophytorum</name>
    <dbReference type="NCBI Taxonomy" id="1436133"/>
    <lineage>
        <taxon>Bacteria</taxon>
        <taxon>Bacillati</taxon>
        <taxon>Actinomycetota</taxon>
        <taxon>Actinomycetes</taxon>
        <taxon>Kitasatosporales</taxon>
        <taxon>Streptomycetaceae</taxon>
        <taxon>Actinacidiphila</taxon>
    </lineage>
</organism>
<comment type="caution">
    <text evidence="2">The sequence shown here is derived from an EMBL/GenBank/DDBJ whole genome shotgun (WGS) entry which is preliminary data.</text>
</comment>
<evidence type="ECO:0000313" key="2">
    <source>
        <dbReference type="EMBL" id="CAG7655590.1"/>
    </source>
</evidence>
<proteinExistence type="predicted"/>
<protein>
    <submittedName>
        <fullName evidence="2">Uncharacterized protein</fullName>
    </submittedName>
</protein>
<name>A0A9W4H794_9ACTN</name>